<feature type="region of interest" description="Disordered" evidence="2">
    <location>
        <begin position="983"/>
        <end position="1014"/>
    </location>
</feature>
<dbReference type="SUPFAM" id="SSF57756">
    <property type="entry name" value="Retrovirus zinc finger-like domains"/>
    <property type="match status" value="1"/>
</dbReference>
<dbReference type="PANTHER" id="PTHR16195:SF16">
    <property type="entry name" value="ZINC FINGER CCHC DOMAIN-CONTAINING PROTEIN 14"/>
    <property type="match status" value="1"/>
</dbReference>
<evidence type="ECO:0000259" key="3">
    <source>
        <dbReference type="PROSITE" id="PS50158"/>
    </source>
</evidence>
<feature type="domain" description="CCHC-type" evidence="3">
    <location>
        <begin position="973"/>
        <end position="988"/>
    </location>
</feature>
<dbReference type="Gene3D" id="4.10.60.10">
    <property type="entry name" value="Zinc finger, CCHC-type"/>
    <property type="match status" value="1"/>
</dbReference>
<dbReference type="Pfam" id="PF00536">
    <property type="entry name" value="SAM_1"/>
    <property type="match status" value="1"/>
</dbReference>
<dbReference type="Pfam" id="PF25479">
    <property type="entry name" value="Vts1"/>
    <property type="match status" value="1"/>
</dbReference>
<evidence type="ECO:0000313" key="5">
    <source>
        <dbReference type="Proteomes" id="UP001369086"/>
    </source>
</evidence>
<evidence type="ECO:0000256" key="1">
    <source>
        <dbReference type="PROSITE-ProRule" id="PRU00047"/>
    </source>
</evidence>
<keyword evidence="5" id="KW-1185">Reference proteome</keyword>
<gene>
    <name evidence="4" type="ORF">HHUSO_G22201</name>
</gene>
<feature type="region of interest" description="Disordered" evidence="2">
    <location>
        <begin position="598"/>
        <end position="621"/>
    </location>
</feature>
<dbReference type="InterPro" id="IPR013761">
    <property type="entry name" value="SAM/pointed_sf"/>
</dbReference>
<dbReference type="InterPro" id="IPR001660">
    <property type="entry name" value="SAM"/>
</dbReference>
<comment type="caution">
    <text evidence="4">The sequence shown here is derived from an EMBL/GenBank/DDBJ whole genome shotgun (WGS) entry which is preliminary data.</text>
</comment>
<feature type="region of interest" description="Disordered" evidence="2">
    <location>
        <begin position="490"/>
        <end position="570"/>
    </location>
</feature>
<organism evidence="4 5">
    <name type="scientific">Huso huso</name>
    <name type="common">Beluga</name>
    <name type="synonym">Acipenser huso</name>
    <dbReference type="NCBI Taxonomy" id="61971"/>
    <lineage>
        <taxon>Eukaryota</taxon>
        <taxon>Metazoa</taxon>
        <taxon>Chordata</taxon>
        <taxon>Craniata</taxon>
        <taxon>Vertebrata</taxon>
        <taxon>Euteleostomi</taxon>
        <taxon>Actinopterygii</taxon>
        <taxon>Chondrostei</taxon>
        <taxon>Acipenseriformes</taxon>
        <taxon>Acipenseridae</taxon>
        <taxon>Huso</taxon>
    </lineage>
</organism>
<dbReference type="InterPro" id="IPR058599">
    <property type="entry name" value="PHAT_Smg/ZCCHC2-like"/>
</dbReference>
<dbReference type="Pfam" id="PF26034">
    <property type="entry name" value="PHAT_SMAUG"/>
    <property type="match status" value="1"/>
</dbReference>
<evidence type="ECO:0000256" key="2">
    <source>
        <dbReference type="SAM" id="MobiDB-lite"/>
    </source>
</evidence>
<dbReference type="InterPro" id="IPR001878">
    <property type="entry name" value="Znf_CCHC"/>
</dbReference>
<sequence>MVEKRCLVQREGVYRWFSELNSAQRVEFLCGLLDLCVPIELRFLGCSLEDLARKDYHSLRDAEVKANNAADLATLTNITDEVVRSKLLVALALLNSDNREAAGVLFRTLTHIDSIINNYGLQLNDGQTGDQFLLLFTMASNHPAFSFHQKQVLRQELTQIQSIVNTTCNNANLTTTNTVTVTTFTTTTTFSNCTDFHCCHKVSHRDESAMSGDSVNSLENATQALAHSSEESSLMGPAGKHTRANIERIELKGLPNKKSEKATDCSFFVSQLLPDEAVGNFIPLPDDLDSAYLEERNHTGLEPDPRYLASLPSHVLKNDQVKQFFSPFSVTQSVQNLNPVCTSQHKVTPSTAVRPICGVASIQSTHCSSSSSTLQSSPPSFMPPFPPSQTVENVSPLMITTNTTSPVLQPSQEQNGILDWLRKLRLHKYYPVFKQLTMEKFLALTEEDLNKYDLTQGAKKKLKTQLELQKEKAEKCCVLTPFQVPNSGVARVPPTSHVGPVHPIQTSTGTELRVEVEPGSHPFPRDSSSSSGYSSSPSSPMGIQTREETFESLEDGSRRTEPVLECPDEEKPAVPNQFIAACAARPTAQVLPVLNDTGANSSSPHHSLPVLPTLSSSTPPNRMLSTVRKAERGGSRLPLSPVLSPLYLEERMKTLQVSGPGSSIKIEKRFPSVNLEMSPMENSAVPAGLVNFGRRTKIGLDADPRLAQQPGLITETSTATTATSNTVYHVSHPPLKLQVSPSLPANASLTGPTVYTSGMHIKSVPSAVINSRTLPYSANTKVAFSAVSSVPMAAVPGTYCVNSGTSPSNSHAPGSSPTLSSIAENSCYSNSSTGSGISNQNSQQQGCVCSSCGCNGNCGSYSAMPANYASYFQHPFSGPSMITLPFLHFSPLCNNGYISPQQYNTTTGFSYPMVPPPMYNSSLTPDSMLSSQTGFVMPPMQNFIAGAAGVYQAQGITGGTSGAGQKKNGNVSCYNCGISGHRAQDCKQPSMDSNQQGTFRLKYAPAPESVDSAD</sequence>
<dbReference type="SMART" id="SM00343">
    <property type="entry name" value="ZnF_C2HC"/>
    <property type="match status" value="1"/>
</dbReference>
<accession>A0ABR0YXH8</accession>
<dbReference type="PROSITE" id="PS50158">
    <property type="entry name" value="ZF_CCHC"/>
    <property type="match status" value="1"/>
</dbReference>
<feature type="compositionally biased region" description="Basic and acidic residues" evidence="2">
    <location>
        <begin position="545"/>
        <end position="562"/>
    </location>
</feature>
<reference evidence="4 5" key="1">
    <citation type="submission" date="2021-05" db="EMBL/GenBank/DDBJ databases">
        <authorList>
            <person name="Zahm M."/>
            <person name="Klopp C."/>
            <person name="Cabau C."/>
            <person name="Kuhl H."/>
            <person name="Suciu R."/>
            <person name="Ciorpac M."/>
            <person name="Holostenco D."/>
            <person name="Gessner J."/>
            <person name="Wuertz S."/>
            <person name="Hohne C."/>
            <person name="Stock M."/>
            <person name="Gislard M."/>
            <person name="Lluch J."/>
            <person name="Milhes M."/>
            <person name="Lampietro C."/>
            <person name="Lopez Roques C."/>
            <person name="Donnadieu C."/>
            <person name="Du K."/>
            <person name="Schartl M."/>
            <person name="Guiguen Y."/>
        </authorList>
    </citation>
    <scope>NUCLEOTIDE SEQUENCE [LARGE SCALE GENOMIC DNA]</scope>
    <source>
        <strain evidence="4">Hh-F2</strain>
        <tissue evidence="4">Blood</tissue>
    </source>
</reference>
<name>A0ABR0YXH8_HUSHU</name>
<keyword evidence="1" id="KW-0862">Zinc</keyword>
<dbReference type="EMBL" id="JAHFZB010000021">
    <property type="protein sequence ID" value="KAK6477287.1"/>
    <property type="molecule type" value="Genomic_DNA"/>
</dbReference>
<keyword evidence="1" id="KW-0479">Metal-binding</keyword>
<dbReference type="Gene3D" id="1.10.150.50">
    <property type="entry name" value="Transcription Factor, Ets-1"/>
    <property type="match status" value="1"/>
</dbReference>
<dbReference type="Proteomes" id="UP001369086">
    <property type="component" value="Unassembled WGS sequence"/>
</dbReference>
<evidence type="ECO:0000313" key="4">
    <source>
        <dbReference type="EMBL" id="KAK6477287.1"/>
    </source>
</evidence>
<dbReference type="PANTHER" id="PTHR16195">
    <property type="entry name" value="ZINC FINGER CCHC DOMAIN CONTAINING PROTEIN"/>
    <property type="match status" value="1"/>
</dbReference>
<dbReference type="InterPro" id="IPR042344">
    <property type="entry name" value="ZCCHC14"/>
</dbReference>
<keyword evidence="1" id="KW-0863">Zinc-finger</keyword>
<feature type="compositionally biased region" description="Low complexity" evidence="2">
    <location>
        <begin position="601"/>
        <end position="620"/>
    </location>
</feature>
<protein>
    <submittedName>
        <fullName evidence="4">Zinc finger CCHC domain-containing protein 14 isoform X1</fullName>
    </submittedName>
</protein>
<dbReference type="Pfam" id="PF00098">
    <property type="entry name" value="zf-CCHC"/>
    <property type="match status" value="1"/>
</dbReference>
<proteinExistence type="predicted"/>
<dbReference type="SUPFAM" id="SSF47769">
    <property type="entry name" value="SAM/Pointed domain"/>
    <property type="match status" value="1"/>
</dbReference>
<feature type="compositionally biased region" description="Low complexity" evidence="2">
    <location>
        <begin position="520"/>
        <end position="540"/>
    </location>
</feature>
<dbReference type="InterPro" id="IPR036875">
    <property type="entry name" value="Znf_CCHC_sf"/>
</dbReference>
<dbReference type="InterPro" id="IPR057327">
    <property type="entry name" value="Vts1_dom"/>
</dbReference>